<evidence type="ECO:0000256" key="7">
    <source>
        <dbReference type="ARBA" id="ARBA00023136"/>
    </source>
</evidence>
<feature type="transmembrane region" description="Helical" evidence="12">
    <location>
        <begin position="32"/>
        <end position="50"/>
    </location>
</feature>
<evidence type="ECO:0000256" key="3">
    <source>
        <dbReference type="ARBA" id="ARBA00022692"/>
    </source>
</evidence>
<dbReference type="Proteomes" id="UP000256650">
    <property type="component" value="Unassembled WGS sequence"/>
</dbReference>
<comment type="function">
    <text evidence="10">Component of the F(0) channel, it forms part of the peripheral stalk, linking F(1) to F(0). The b'-subunit is a diverged and duplicated form of b found in plants and photosynthetic bacteria.</text>
</comment>
<accession>A0A3D8II51</accession>
<keyword evidence="1 12" id="KW-0813">Transport</keyword>
<comment type="similarity">
    <text evidence="12 13">Belongs to the ATPase B chain family.</text>
</comment>
<keyword evidence="6 12" id="KW-0406">Ion transport</keyword>
<dbReference type="RefSeq" id="WP_115550658.1">
    <property type="nucleotide sequence ID" value="NZ_CAOOSM010000003.1"/>
</dbReference>
<organism evidence="15 16">
    <name type="scientific">Helicobacter ganmani</name>
    <dbReference type="NCBI Taxonomy" id="60246"/>
    <lineage>
        <taxon>Bacteria</taxon>
        <taxon>Pseudomonadati</taxon>
        <taxon>Campylobacterota</taxon>
        <taxon>Epsilonproteobacteria</taxon>
        <taxon>Campylobacterales</taxon>
        <taxon>Helicobacteraceae</taxon>
        <taxon>Helicobacter</taxon>
    </lineage>
</organism>
<comment type="subunit">
    <text evidence="12">F-type ATPases have 2 components, F(1) - the catalytic core - and F(0) - the membrane proton channel. F(1) has five subunits: alpha(3), beta(3), gamma(1), delta(1), epsilon(1). F(0) has three main subunits: a(1), b(2) and c(10-14). The alpha and beta chains form an alternating ring which encloses part of the gamma chain. F(1) is attached to F(0) by a central stalk formed by the gamma and epsilon chains, while a peripheral stalk is formed by the delta and b chains.</text>
</comment>
<keyword evidence="3 12" id="KW-0812">Transmembrane</keyword>
<evidence type="ECO:0000256" key="13">
    <source>
        <dbReference type="RuleBase" id="RU003848"/>
    </source>
</evidence>
<keyword evidence="8 12" id="KW-0066">ATP synthesis</keyword>
<keyword evidence="14" id="KW-0175">Coiled coil</keyword>
<dbReference type="CDD" id="cd06503">
    <property type="entry name" value="ATP-synt_Fo_b"/>
    <property type="match status" value="1"/>
</dbReference>
<evidence type="ECO:0000256" key="9">
    <source>
        <dbReference type="ARBA" id="ARBA00025198"/>
    </source>
</evidence>
<evidence type="ECO:0000256" key="1">
    <source>
        <dbReference type="ARBA" id="ARBA00022448"/>
    </source>
</evidence>
<evidence type="ECO:0000256" key="5">
    <source>
        <dbReference type="ARBA" id="ARBA00022989"/>
    </source>
</evidence>
<evidence type="ECO:0000256" key="8">
    <source>
        <dbReference type="ARBA" id="ARBA00023310"/>
    </source>
</evidence>
<dbReference type="GO" id="GO:0045259">
    <property type="term" value="C:proton-transporting ATP synthase complex"/>
    <property type="evidence" value="ECO:0007669"/>
    <property type="project" value="UniProtKB-KW"/>
</dbReference>
<evidence type="ECO:0000256" key="4">
    <source>
        <dbReference type="ARBA" id="ARBA00022781"/>
    </source>
</evidence>
<reference evidence="15 16" key="1">
    <citation type="submission" date="2018-04" db="EMBL/GenBank/DDBJ databases">
        <title>Novel Campyloabacter and Helicobacter Species and Strains.</title>
        <authorList>
            <person name="Mannion A.J."/>
            <person name="Shen Z."/>
            <person name="Fox J.G."/>
        </authorList>
    </citation>
    <scope>NUCLEOTIDE SEQUENCE [LARGE SCALE GENOMIC DNA]</scope>
    <source>
        <strain evidence="15 16">MIT 99-5101</strain>
    </source>
</reference>
<keyword evidence="12" id="KW-1003">Cell membrane</keyword>
<dbReference type="GO" id="GO:0005886">
    <property type="term" value="C:plasma membrane"/>
    <property type="evidence" value="ECO:0007669"/>
    <property type="project" value="UniProtKB-SubCell"/>
</dbReference>
<proteinExistence type="inferred from homology"/>
<evidence type="ECO:0000256" key="10">
    <source>
        <dbReference type="ARBA" id="ARBA00025614"/>
    </source>
</evidence>
<feature type="coiled-coil region" evidence="14">
    <location>
        <begin position="65"/>
        <end position="136"/>
    </location>
</feature>
<keyword evidence="5 12" id="KW-1133">Transmembrane helix</keyword>
<dbReference type="OrthoDB" id="5373033at2"/>
<evidence type="ECO:0000256" key="11">
    <source>
        <dbReference type="ARBA" id="ARBA00037847"/>
    </source>
</evidence>
<comment type="function">
    <text evidence="9 12">F(1)F(0) ATP synthase produces ATP from ADP in the presence of a proton or sodium gradient. F-type ATPases consist of two structural domains, F(1) containing the extramembraneous catalytic core and F(0) containing the membrane proton channel, linked together by a central stalk and a peripheral stalk. During catalysis, ATP synthesis in the catalytic domain of F(1) is coupled via a rotary mechanism of the central stalk subunits to proton translocation.</text>
</comment>
<keyword evidence="4 12" id="KW-0375">Hydrogen ion transport</keyword>
<dbReference type="EMBL" id="NXLS01000001">
    <property type="protein sequence ID" value="RDU64324.1"/>
    <property type="molecule type" value="Genomic_DNA"/>
</dbReference>
<dbReference type="GO" id="GO:0012505">
    <property type="term" value="C:endomembrane system"/>
    <property type="evidence" value="ECO:0007669"/>
    <property type="project" value="UniProtKB-SubCell"/>
</dbReference>
<dbReference type="AlphaFoldDB" id="A0A3D8II51"/>
<dbReference type="NCBIfam" id="NF006292">
    <property type="entry name" value="PRK08475.1"/>
    <property type="match status" value="1"/>
</dbReference>
<comment type="caution">
    <text evidence="15">The sequence shown here is derived from an EMBL/GenBank/DDBJ whole genome shotgun (WGS) entry which is preliminary data.</text>
</comment>
<evidence type="ECO:0000256" key="14">
    <source>
        <dbReference type="SAM" id="Coils"/>
    </source>
</evidence>
<dbReference type="Pfam" id="PF00430">
    <property type="entry name" value="ATP-synt_B"/>
    <property type="match status" value="1"/>
</dbReference>
<dbReference type="Gene3D" id="6.10.250.1580">
    <property type="match status" value="1"/>
</dbReference>
<dbReference type="InterPro" id="IPR002146">
    <property type="entry name" value="ATP_synth_b/b'su_bac/chlpt"/>
</dbReference>
<dbReference type="HAMAP" id="MF_01398">
    <property type="entry name" value="ATP_synth_b_bprime"/>
    <property type="match status" value="1"/>
</dbReference>
<comment type="subcellular location">
    <subcellularLocation>
        <location evidence="12">Cell membrane</location>
        <topology evidence="12">Single-pass membrane protein</topology>
    </subcellularLocation>
    <subcellularLocation>
        <location evidence="11">Endomembrane system</location>
        <topology evidence="11">Single-pass membrane protein</topology>
    </subcellularLocation>
</comment>
<sequence>MRTNVYWLALLFAPGILFAAEGSGEYDIIERTINFIIFFALVYYFAANAIKDIFKARRDSIANSLAKIQEKLQDSKKAKQKALNQLEEAKKTAKDIVESAHKESAIIVQKIEENTKNELENLVRQYNDHIAFEQRKAEKLIVDEILSEFLNKDSIALSKDVLMQSLLKKAA</sequence>
<keyword evidence="16" id="KW-1185">Reference proteome</keyword>
<evidence type="ECO:0000256" key="2">
    <source>
        <dbReference type="ARBA" id="ARBA00022547"/>
    </source>
</evidence>
<evidence type="ECO:0000256" key="12">
    <source>
        <dbReference type="HAMAP-Rule" id="MF_01398"/>
    </source>
</evidence>
<keyword evidence="2 12" id="KW-0138">CF(0)</keyword>
<evidence type="ECO:0000256" key="6">
    <source>
        <dbReference type="ARBA" id="ARBA00023065"/>
    </source>
</evidence>
<name>A0A3D8II51_9HELI</name>
<gene>
    <name evidence="12" type="primary">atpF</name>
    <name evidence="15" type="ORF">CQA43_00480</name>
</gene>
<keyword evidence="7 12" id="KW-0472">Membrane</keyword>
<protein>
    <recommendedName>
        <fullName evidence="12">ATP synthase subunit b</fullName>
    </recommendedName>
    <alternativeName>
        <fullName evidence="12">ATP synthase F(0) sector subunit b</fullName>
    </alternativeName>
    <alternativeName>
        <fullName evidence="12">ATPase subunit I</fullName>
    </alternativeName>
    <alternativeName>
        <fullName evidence="12">F-type ATPase subunit b</fullName>
        <shortName evidence="12">F-ATPase subunit b</shortName>
    </alternativeName>
</protein>
<evidence type="ECO:0000313" key="15">
    <source>
        <dbReference type="EMBL" id="RDU64324.1"/>
    </source>
</evidence>
<evidence type="ECO:0000313" key="16">
    <source>
        <dbReference type="Proteomes" id="UP000256650"/>
    </source>
</evidence>
<dbReference type="GO" id="GO:0046933">
    <property type="term" value="F:proton-transporting ATP synthase activity, rotational mechanism"/>
    <property type="evidence" value="ECO:0007669"/>
    <property type="project" value="UniProtKB-UniRule"/>
</dbReference>
<dbReference type="GeneID" id="82534769"/>